<evidence type="ECO:0000313" key="4">
    <source>
        <dbReference type="EMBL" id="GHI68826.1"/>
    </source>
</evidence>
<dbReference type="EMBL" id="BNEC01000004">
    <property type="protein sequence ID" value="GHI68826.1"/>
    <property type="molecule type" value="Genomic_DNA"/>
</dbReference>
<accession>A0ABQ3SL14</accession>
<name>A0ABQ3SL14_9ACTN</name>
<gene>
    <name evidence="2" type="ORF">Snoj_00030</name>
    <name evidence="3" type="ORF">Snoj_00280</name>
    <name evidence="4" type="ORF">Snoj_27440</name>
</gene>
<evidence type="ECO:0008006" key="6">
    <source>
        <dbReference type="Google" id="ProtNLM"/>
    </source>
</evidence>
<comment type="caution">
    <text evidence="4">The sequence shown here is derived from an EMBL/GenBank/DDBJ whole genome shotgun (WGS) entry which is preliminary data.</text>
</comment>
<evidence type="ECO:0000313" key="5">
    <source>
        <dbReference type="Proteomes" id="UP000613974"/>
    </source>
</evidence>
<dbReference type="Proteomes" id="UP000613974">
    <property type="component" value="Unassembled WGS sequence"/>
</dbReference>
<dbReference type="EMBL" id="BNEC01000002">
    <property type="protein sequence ID" value="GHI66110.1"/>
    <property type="molecule type" value="Genomic_DNA"/>
</dbReference>
<organism evidence="4 5">
    <name type="scientific">Streptomyces nojiriensis</name>
    <dbReference type="NCBI Taxonomy" id="66374"/>
    <lineage>
        <taxon>Bacteria</taxon>
        <taxon>Bacillati</taxon>
        <taxon>Actinomycetota</taxon>
        <taxon>Actinomycetes</taxon>
        <taxon>Kitasatosporales</taxon>
        <taxon>Streptomycetaceae</taxon>
        <taxon>Streptomyces</taxon>
    </lineage>
</organism>
<proteinExistence type="predicted"/>
<sequence>MPRLIVVLDRADTTLRHLAQYWETLRHKDDPKKFAGAAAVLRRPPRPRLRRRPVVSRLCMSEGGVYMQGLSRRVVAAVGWVPLAAVFVLGCGADPAGNDAPRGNASSHDAGAKASSSPLPSPLTGAQTVAAVLAPVDLRGDWKTTSEDLSPHVEERDHGIIGVDGDAACDEVVAGSFRDAKPTAVASRTMRDSNRQTVVGVSVDAYPSVEGARQKLETVRQLRQKCSGAAVESYTIEYGVLSTPPRGDESYGVRMRANGQRFDEIVIRVGASTVSVTFAESAGDDTELVDATTAQAAEKLRQAALR</sequence>
<evidence type="ECO:0000313" key="2">
    <source>
        <dbReference type="EMBL" id="GHI66085.1"/>
    </source>
</evidence>
<reference evidence="4" key="2">
    <citation type="submission" date="2024-05" db="EMBL/GenBank/DDBJ databases">
        <title>Whole genome shotgun sequence of Streptomyces nojiriensis NBRC 13794.</title>
        <authorList>
            <person name="Komaki H."/>
            <person name="Tamura T."/>
        </authorList>
    </citation>
    <scope>NUCLEOTIDE SEQUENCE</scope>
    <source>
        <strain evidence="4 5">NBRC 13794</strain>
    </source>
</reference>
<keyword evidence="5" id="KW-1185">Reference proteome</keyword>
<evidence type="ECO:0000256" key="1">
    <source>
        <dbReference type="SAM" id="MobiDB-lite"/>
    </source>
</evidence>
<feature type="region of interest" description="Disordered" evidence="1">
    <location>
        <begin position="100"/>
        <end position="122"/>
    </location>
</feature>
<dbReference type="EMBL" id="BNEC01000001">
    <property type="protein sequence ID" value="GHI66085.1"/>
    <property type="molecule type" value="Genomic_DNA"/>
</dbReference>
<evidence type="ECO:0000313" key="3">
    <source>
        <dbReference type="EMBL" id="GHI66110.1"/>
    </source>
</evidence>
<protein>
    <recommendedName>
        <fullName evidence="6">PknH-like extracellular domain-containing protein</fullName>
    </recommendedName>
</protein>
<reference evidence="5" key="1">
    <citation type="submission" date="2023-07" db="EMBL/GenBank/DDBJ databases">
        <title>Whole genome shotgun sequence of Streptomyces nojiriensis NBRC 13794.</title>
        <authorList>
            <person name="Komaki H."/>
            <person name="Tamura T."/>
        </authorList>
    </citation>
    <scope>NUCLEOTIDE SEQUENCE [LARGE SCALE GENOMIC DNA]</scope>
    <source>
        <strain evidence="3 5">NBRC 13794</strain>
    </source>
</reference>